<dbReference type="AlphaFoldDB" id="A0A382U5J1"/>
<feature type="transmembrane region" description="Helical" evidence="1">
    <location>
        <begin position="57"/>
        <end position="78"/>
    </location>
</feature>
<feature type="transmembrane region" description="Helical" evidence="1">
    <location>
        <begin position="20"/>
        <end position="37"/>
    </location>
</feature>
<name>A0A382U5J1_9ZZZZ</name>
<evidence type="ECO:0000313" key="2">
    <source>
        <dbReference type="EMBL" id="SVD29576.1"/>
    </source>
</evidence>
<sequence length="214" mass="23150">MKRTRKCQRHDGSFVKWIPWIVVMTAVTPFICSAQSFEWSVSPMVFLDSEFTDGPEVGPGISLGAALSPGGSVAYGLFLTLARTDFPVASDDLHRNFASAGVGLRLMTGGDGATIGIALGAGVFVEDDVNETERRKEETCVSSSTVICPKWTSSANVEEIVMLGVEAQFPVTASWGVTIFARDQAGGWWYGLLTSDDEYGFSHRFLLGAGVYFR</sequence>
<proteinExistence type="predicted"/>
<reference evidence="2" key="1">
    <citation type="submission" date="2018-05" db="EMBL/GenBank/DDBJ databases">
        <authorList>
            <person name="Lanie J.A."/>
            <person name="Ng W.-L."/>
            <person name="Kazmierczak K.M."/>
            <person name="Andrzejewski T.M."/>
            <person name="Davidsen T.M."/>
            <person name="Wayne K.J."/>
            <person name="Tettelin H."/>
            <person name="Glass J.I."/>
            <person name="Rusch D."/>
            <person name="Podicherti R."/>
            <person name="Tsui H.-C.T."/>
            <person name="Winkler M.E."/>
        </authorList>
    </citation>
    <scope>NUCLEOTIDE SEQUENCE</scope>
</reference>
<keyword evidence="1" id="KW-0812">Transmembrane</keyword>
<organism evidence="2">
    <name type="scientific">marine metagenome</name>
    <dbReference type="NCBI Taxonomy" id="408172"/>
    <lineage>
        <taxon>unclassified sequences</taxon>
        <taxon>metagenomes</taxon>
        <taxon>ecological metagenomes</taxon>
    </lineage>
</organism>
<gene>
    <name evidence="2" type="ORF">METZ01_LOCUS382430</name>
</gene>
<accession>A0A382U5J1</accession>
<protein>
    <submittedName>
        <fullName evidence="2">Uncharacterized protein</fullName>
    </submittedName>
</protein>
<dbReference type="EMBL" id="UINC01141687">
    <property type="protein sequence ID" value="SVD29576.1"/>
    <property type="molecule type" value="Genomic_DNA"/>
</dbReference>
<evidence type="ECO:0000256" key="1">
    <source>
        <dbReference type="SAM" id="Phobius"/>
    </source>
</evidence>
<keyword evidence="1" id="KW-0472">Membrane</keyword>
<keyword evidence="1" id="KW-1133">Transmembrane helix</keyword>